<dbReference type="Proteomes" id="UP001604277">
    <property type="component" value="Unassembled WGS sequence"/>
</dbReference>
<dbReference type="EMBL" id="JBFOLJ010000001">
    <property type="protein sequence ID" value="KAL2555275.1"/>
    <property type="molecule type" value="Genomic_DNA"/>
</dbReference>
<feature type="region of interest" description="Disordered" evidence="1">
    <location>
        <begin position="1"/>
        <end position="62"/>
    </location>
</feature>
<comment type="caution">
    <text evidence="2">The sequence shown here is derived from an EMBL/GenBank/DDBJ whole genome shotgun (WGS) entry which is preliminary data.</text>
</comment>
<sequence>MDDHDHDLSSAPPQDSQSVLHNIETKDANNDDHGPNEDDDTMDATWKAITGGGKEKRKVKREKVMKKSETWDGVGAAAAPRRIDSEELFATKKSYHAWKELRKSETFNDAVSIMRRGGLRRDPITSLDELNNKVEAFIRKINQNMRLQRQESDQRFLDMFNNRSL</sequence>
<dbReference type="Pfam" id="PF05553">
    <property type="entry name" value="DUF761"/>
    <property type="match status" value="1"/>
</dbReference>
<evidence type="ECO:0000313" key="2">
    <source>
        <dbReference type="EMBL" id="KAL2555275.1"/>
    </source>
</evidence>
<accession>A0ABD1X428</accession>
<feature type="compositionally biased region" description="Polar residues" evidence="1">
    <location>
        <begin position="11"/>
        <end position="20"/>
    </location>
</feature>
<dbReference type="PANTHER" id="PTHR33098:SF76">
    <property type="entry name" value="DUF4408 DOMAIN-CONTAINING PROTEIN"/>
    <property type="match status" value="1"/>
</dbReference>
<dbReference type="InterPro" id="IPR008480">
    <property type="entry name" value="DUF761_pln"/>
</dbReference>
<dbReference type="PANTHER" id="PTHR33098">
    <property type="entry name" value="COTTON FIBER (DUF761)"/>
    <property type="match status" value="1"/>
</dbReference>
<dbReference type="AlphaFoldDB" id="A0ABD1X428"/>
<reference evidence="3" key="1">
    <citation type="submission" date="2024-07" db="EMBL/GenBank/DDBJ databases">
        <title>Two chromosome-level genome assemblies of Korean endemic species Abeliophyllum distichum and Forsythia ovata (Oleaceae).</title>
        <authorList>
            <person name="Jang H."/>
        </authorList>
    </citation>
    <scope>NUCLEOTIDE SEQUENCE [LARGE SCALE GENOMIC DNA]</scope>
</reference>
<protein>
    <submittedName>
        <fullName evidence="2">Uncharacterized protein</fullName>
    </submittedName>
</protein>
<proteinExistence type="predicted"/>
<name>A0ABD1X428_9LAMI</name>
<gene>
    <name evidence="2" type="ORF">Fot_00014</name>
</gene>
<organism evidence="2 3">
    <name type="scientific">Forsythia ovata</name>
    <dbReference type="NCBI Taxonomy" id="205694"/>
    <lineage>
        <taxon>Eukaryota</taxon>
        <taxon>Viridiplantae</taxon>
        <taxon>Streptophyta</taxon>
        <taxon>Embryophyta</taxon>
        <taxon>Tracheophyta</taxon>
        <taxon>Spermatophyta</taxon>
        <taxon>Magnoliopsida</taxon>
        <taxon>eudicotyledons</taxon>
        <taxon>Gunneridae</taxon>
        <taxon>Pentapetalae</taxon>
        <taxon>asterids</taxon>
        <taxon>lamiids</taxon>
        <taxon>Lamiales</taxon>
        <taxon>Oleaceae</taxon>
        <taxon>Forsythieae</taxon>
        <taxon>Forsythia</taxon>
    </lineage>
</organism>
<evidence type="ECO:0000256" key="1">
    <source>
        <dbReference type="SAM" id="MobiDB-lite"/>
    </source>
</evidence>
<evidence type="ECO:0000313" key="3">
    <source>
        <dbReference type="Proteomes" id="UP001604277"/>
    </source>
</evidence>
<keyword evidence="3" id="KW-1185">Reference proteome</keyword>
<feature type="compositionally biased region" description="Basic and acidic residues" evidence="1">
    <location>
        <begin position="23"/>
        <end position="36"/>
    </location>
</feature>